<dbReference type="InterPro" id="IPR029039">
    <property type="entry name" value="Flavoprotein-like_sf"/>
</dbReference>
<dbReference type="STRING" id="1941349.STSP1_00896"/>
<gene>
    <name evidence="3" type="primary">fldA</name>
    <name evidence="3" type="ORF">STSP1_00896</name>
</gene>
<dbReference type="Pfam" id="PF03358">
    <property type="entry name" value="FMN_red"/>
    <property type="match status" value="1"/>
</dbReference>
<feature type="domain" description="Flavodoxin-like" evidence="2">
    <location>
        <begin position="4"/>
        <end position="150"/>
    </location>
</feature>
<dbReference type="Gene3D" id="3.40.50.360">
    <property type="match status" value="1"/>
</dbReference>
<dbReference type="RefSeq" id="WP_085755203.1">
    <property type="nucleotide sequence ID" value="NZ_CP021023.1"/>
</dbReference>
<sequence>MAKALVIYYSRSGNTKLMAEMISEAMNEGNLDTECKAVADVTVEEMAEADALVLGSPTYYGQMAGEMKKLLDETVKRHGRFDGKVGGAFTSAVNVGGGNETTLMGILSCLLVHGFVIQGDPQGDHYGPVSLSKPNERAQKQCKRFGKRIAQLTLKLAE</sequence>
<dbReference type="InterPro" id="IPR008254">
    <property type="entry name" value="Flavodoxin/NO_synth"/>
</dbReference>
<dbReference type="PANTHER" id="PTHR30546:SF23">
    <property type="entry name" value="FLAVOPROTEIN-LIKE PROTEIN YCP4-RELATED"/>
    <property type="match status" value="1"/>
</dbReference>
<evidence type="ECO:0000256" key="1">
    <source>
        <dbReference type="ARBA" id="ARBA00001917"/>
    </source>
</evidence>
<proteinExistence type="predicted"/>
<dbReference type="GO" id="GO:0009055">
    <property type="term" value="F:electron transfer activity"/>
    <property type="evidence" value="ECO:0007669"/>
    <property type="project" value="InterPro"/>
</dbReference>
<comment type="cofactor">
    <cofactor evidence="1">
        <name>FMN</name>
        <dbReference type="ChEBI" id="CHEBI:58210"/>
    </cofactor>
</comment>
<dbReference type="GO" id="GO:0016020">
    <property type="term" value="C:membrane"/>
    <property type="evidence" value="ECO:0007669"/>
    <property type="project" value="TreeGrafter"/>
</dbReference>
<dbReference type="GO" id="GO:0003955">
    <property type="term" value="F:NAD(P)H dehydrogenase (quinone) activity"/>
    <property type="evidence" value="ECO:0007669"/>
    <property type="project" value="TreeGrafter"/>
</dbReference>
<dbReference type="InterPro" id="IPR005025">
    <property type="entry name" value="FMN_Rdtase-like_dom"/>
</dbReference>
<dbReference type="InterPro" id="IPR001226">
    <property type="entry name" value="Flavodoxin_CS"/>
</dbReference>
<evidence type="ECO:0000259" key="2">
    <source>
        <dbReference type="PROSITE" id="PS50902"/>
    </source>
</evidence>
<dbReference type="PANTHER" id="PTHR30546">
    <property type="entry name" value="FLAVODOXIN-RELATED PROTEIN WRBA-RELATED"/>
    <property type="match status" value="1"/>
</dbReference>
<name>A0A1W6LL87_9BACT</name>
<dbReference type="EMBL" id="CP021023">
    <property type="protein sequence ID" value="ARN56514.1"/>
    <property type="molecule type" value="Genomic_DNA"/>
</dbReference>
<dbReference type="SUPFAM" id="SSF52218">
    <property type="entry name" value="Flavoproteins"/>
    <property type="match status" value="1"/>
</dbReference>
<evidence type="ECO:0000313" key="4">
    <source>
        <dbReference type="Proteomes" id="UP000193334"/>
    </source>
</evidence>
<keyword evidence="4" id="KW-1185">Reference proteome</keyword>
<dbReference type="GO" id="GO:0010181">
    <property type="term" value="F:FMN binding"/>
    <property type="evidence" value="ECO:0007669"/>
    <property type="project" value="InterPro"/>
</dbReference>
<reference evidence="4" key="1">
    <citation type="submission" date="2017-04" db="EMBL/GenBank/DDBJ databases">
        <title>Comparative genomics and description of representatives of a novel lineage of planctomycetes thriving in anoxic sediments.</title>
        <authorList>
            <person name="Spring S."/>
            <person name="Bunk B."/>
            <person name="Sproer C."/>
        </authorList>
    </citation>
    <scope>NUCLEOTIDE SEQUENCE [LARGE SCALE GENOMIC DNA]</scope>
    <source>
        <strain evidence="4">ST-PulAB-D4</strain>
    </source>
</reference>
<dbReference type="PROSITE" id="PS50902">
    <property type="entry name" value="FLAVODOXIN_LIKE"/>
    <property type="match status" value="1"/>
</dbReference>
<dbReference type="AlphaFoldDB" id="A0A1W6LL87"/>
<accession>A0A1W6LL87</accession>
<dbReference type="Proteomes" id="UP000193334">
    <property type="component" value="Chromosome"/>
</dbReference>
<dbReference type="KEGG" id="pbp:STSP1_00896"/>
<protein>
    <submittedName>
        <fullName evidence="3">Flavodoxin</fullName>
    </submittedName>
</protein>
<evidence type="ECO:0000313" key="3">
    <source>
        <dbReference type="EMBL" id="ARN56514.1"/>
    </source>
</evidence>
<dbReference type="PROSITE" id="PS00201">
    <property type="entry name" value="FLAVODOXIN"/>
    <property type="match status" value="1"/>
</dbReference>
<organism evidence="3 4">
    <name type="scientific">Sedimentisphaera salicampi</name>
    <dbReference type="NCBI Taxonomy" id="1941349"/>
    <lineage>
        <taxon>Bacteria</taxon>
        <taxon>Pseudomonadati</taxon>
        <taxon>Planctomycetota</taxon>
        <taxon>Phycisphaerae</taxon>
        <taxon>Sedimentisphaerales</taxon>
        <taxon>Sedimentisphaeraceae</taxon>
        <taxon>Sedimentisphaera</taxon>
    </lineage>
</organism>